<dbReference type="Pfam" id="PF00534">
    <property type="entry name" value="Glycos_transf_1"/>
    <property type="match status" value="1"/>
</dbReference>
<dbReference type="InterPro" id="IPR050194">
    <property type="entry name" value="Glycosyltransferase_grp1"/>
</dbReference>
<evidence type="ECO:0000259" key="2">
    <source>
        <dbReference type="Pfam" id="PF13439"/>
    </source>
</evidence>
<dbReference type="CDD" id="cd03808">
    <property type="entry name" value="GT4_CapM-like"/>
    <property type="match status" value="1"/>
</dbReference>
<feature type="domain" description="Glycosyltransferase subfamily 4-like N-terminal" evidence="2">
    <location>
        <begin position="23"/>
        <end position="179"/>
    </location>
</feature>
<dbReference type="EMBL" id="CP002859">
    <property type="protein sequence ID" value="AEI48143.1"/>
    <property type="molecule type" value="Genomic_DNA"/>
</dbReference>
<dbReference type="AlphaFoldDB" id="A0A7U3ZJ48"/>
<sequence length="395" mass="44565">MKKVVQTFTVPVSLLFLEGQIEFWQKNGYDVHVLTAPGDELTHLGRQNKVKTSAISLSRRKFDIRKNVQGLLQFRRYFRQEKPLIVHGNTPKAAFLSMIAAKMENIPIRIYEMHGLPLETARLSSKLWLFLAEKLCCWIATHVIAVSPSLRKAVIGGGLVAASKISVMHHGSCNGVDTQRKFNPSLINTQDTTRLKKSYGISPAQPVVGFVGRLTKDKGVIELYKAWQRVKRRFPEALLLVIGEVDERVPLSKQWLARLDADESIIRTGHVTDMPSHYALMDFLVLPSYREGLGNVVLEAAAMKKPSIVSRVTGLKDTIVKNQTGIFCQVHSVEDLTDKIIYYLENKPLIEAHGNAARERVAHCFCPNDVWNEKLQLYQRLVAAHESVLLQHELS</sequence>
<reference evidence="3 4" key="2">
    <citation type="journal article" date="2012" name="Stand. Genomic Sci.">
        <title>Complete genome sequence of the aquatic bacterium Runella slithyformis type strain (LSU 4(T)).</title>
        <authorList>
            <person name="Copeland A."/>
            <person name="Zhang X."/>
            <person name="Misra M."/>
            <person name="Lapidus A."/>
            <person name="Nolan M."/>
            <person name="Lucas S."/>
            <person name="Deshpande S."/>
            <person name="Cheng J.F."/>
            <person name="Tapia R."/>
            <person name="Goodwin L.A."/>
            <person name="Pitluck S."/>
            <person name="Liolios K."/>
            <person name="Pagani I."/>
            <person name="Ivanova N."/>
            <person name="Mikhailova N."/>
            <person name="Pati A."/>
            <person name="Chen A."/>
            <person name="Palaniappan K."/>
            <person name="Land M."/>
            <person name="Hauser L."/>
            <person name="Pan C."/>
            <person name="Jeffries C.D."/>
            <person name="Detter J.C."/>
            <person name="Brambilla E.M."/>
            <person name="Rohde M."/>
            <person name="Djao O.D."/>
            <person name="Goker M."/>
            <person name="Sikorski J."/>
            <person name="Tindall B.J."/>
            <person name="Woyke T."/>
            <person name="Bristow J."/>
            <person name="Eisen J.A."/>
            <person name="Markowitz V."/>
            <person name="Hugenholtz P."/>
            <person name="Kyrpides N.C."/>
            <person name="Klenk H.P."/>
            <person name="Mavromatis K."/>
        </authorList>
    </citation>
    <scope>NUCLEOTIDE SEQUENCE [LARGE SCALE GENOMIC DNA]</scope>
    <source>
        <strain evidence="4">ATCC 29530 / DSM 19594 / LMG 11500 / NCIMB 11436 / LSU 4</strain>
    </source>
</reference>
<dbReference type="PANTHER" id="PTHR45947">
    <property type="entry name" value="SULFOQUINOVOSYL TRANSFERASE SQD2"/>
    <property type="match status" value="1"/>
</dbReference>
<evidence type="ECO:0000313" key="3">
    <source>
        <dbReference type="EMBL" id="AEI48143.1"/>
    </source>
</evidence>
<accession>A0A7U3ZJ48</accession>
<gene>
    <name evidence="3" type="ordered locus">Runsl_1719</name>
</gene>
<evidence type="ECO:0000259" key="1">
    <source>
        <dbReference type="Pfam" id="PF00534"/>
    </source>
</evidence>
<dbReference type="PANTHER" id="PTHR45947:SF3">
    <property type="entry name" value="SULFOQUINOVOSYL TRANSFERASE SQD2"/>
    <property type="match status" value="1"/>
</dbReference>
<dbReference type="Pfam" id="PF13439">
    <property type="entry name" value="Glyco_transf_4"/>
    <property type="match status" value="1"/>
</dbReference>
<dbReference type="Proteomes" id="UP000000493">
    <property type="component" value="Chromosome"/>
</dbReference>
<keyword evidence="4" id="KW-1185">Reference proteome</keyword>
<name>A0A7U3ZJ48_RUNSL</name>
<organism evidence="3 4">
    <name type="scientific">Runella slithyformis (strain ATCC 29530 / DSM 19594 / LMG 11500 / NCIMB 11436 / LSU 4)</name>
    <dbReference type="NCBI Taxonomy" id="761193"/>
    <lineage>
        <taxon>Bacteria</taxon>
        <taxon>Pseudomonadati</taxon>
        <taxon>Bacteroidota</taxon>
        <taxon>Cytophagia</taxon>
        <taxon>Cytophagales</taxon>
        <taxon>Spirosomataceae</taxon>
        <taxon>Runella</taxon>
    </lineage>
</organism>
<dbReference type="KEGG" id="rsi:Runsl_1719"/>
<dbReference type="GO" id="GO:0016757">
    <property type="term" value="F:glycosyltransferase activity"/>
    <property type="evidence" value="ECO:0007669"/>
    <property type="project" value="InterPro"/>
</dbReference>
<protein>
    <submittedName>
        <fullName evidence="3">Glycosyl transferase group 1</fullName>
    </submittedName>
</protein>
<feature type="domain" description="Glycosyl transferase family 1" evidence="1">
    <location>
        <begin position="193"/>
        <end position="360"/>
    </location>
</feature>
<keyword evidence="3" id="KW-0808">Transferase</keyword>
<reference evidence="4" key="1">
    <citation type="submission" date="2011-06" db="EMBL/GenBank/DDBJ databases">
        <title>The complete genome of chromosome of Runella slithyformis DSM 19594.</title>
        <authorList>
            <consortium name="US DOE Joint Genome Institute (JGI-PGF)"/>
            <person name="Lucas S."/>
            <person name="Han J."/>
            <person name="Lapidus A."/>
            <person name="Bruce D."/>
            <person name="Goodwin L."/>
            <person name="Pitluck S."/>
            <person name="Peters L."/>
            <person name="Kyrpides N."/>
            <person name="Mavromatis K."/>
            <person name="Ivanova N."/>
            <person name="Ovchinnikova G."/>
            <person name="Zhang X."/>
            <person name="Misra M."/>
            <person name="Detter J.C."/>
            <person name="Tapia R."/>
            <person name="Han C."/>
            <person name="Land M."/>
            <person name="Hauser L."/>
            <person name="Markowitz V."/>
            <person name="Cheng J.-F."/>
            <person name="Hugenholtz P."/>
            <person name="Woyke T."/>
            <person name="Wu D."/>
            <person name="Tindall B."/>
            <person name="Faehrich R."/>
            <person name="Brambilla E."/>
            <person name="Klenk H.-P."/>
            <person name="Eisen J.A."/>
        </authorList>
    </citation>
    <scope>NUCLEOTIDE SEQUENCE [LARGE SCALE GENOMIC DNA]</scope>
    <source>
        <strain evidence="4">ATCC 29530 / DSM 19594 / LMG 11500 / NCIMB 11436 / LSU 4</strain>
    </source>
</reference>
<dbReference type="RefSeq" id="WP_013927456.1">
    <property type="nucleotide sequence ID" value="NC_015703.1"/>
</dbReference>
<dbReference type="InterPro" id="IPR001296">
    <property type="entry name" value="Glyco_trans_1"/>
</dbReference>
<proteinExistence type="predicted"/>
<dbReference type="InterPro" id="IPR028098">
    <property type="entry name" value="Glyco_trans_4-like_N"/>
</dbReference>
<evidence type="ECO:0000313" key="4">
    <source>
        <dbReference type="Proteomes" id="UP000000493"/>
    </source>
</evidence>
<dbReference type="Gene3D" id="3.40.50.2000">
    <property type="entry name" value="Glycogen Phosphorylase B"/>
    <property type="match status" value="2"/>
</dbReference>
<dbReference type="SUPFAM" id="SSF53756">
    <property type="entry name" value="UDP-Glycosyltransferase/glycogen phosphorylase"/>
    <property type="match status" value="1"/>
</dbReference>